<evidence type="ECO:0000313" key="4">
    <source>
        <dbReference type="RefSeq" id="XP_016700073.1"/>
    </source>
</evidence>
<protein>
    <recommendedName>
        <fullName evidence="2">Tf2-1-like SH3-like domain-containing protein</fullName>
    </recommendedName>
</protein>
<dbReference type="KEGG" id="ghi:107915424"/>
<dbReference type="OrthoDB" id="1749844at2759"/>
<dbReference type="Pfam" id="PF08284">
    <property type="entry name" value="RVP_2"/>
    <property type="match status" value="1"/>
</dbReference>
<dbReference type="PANTHER" id="PTHR46148:SF44">
    <property type="entry name" value="GAG-POL POLYPROTEIN"/>
    <property type="match status" value="1"/>
</dbReference>
<dbReference type="PANTHER" id="PTHR46148">
    <property type="entry name" value="CHROMO DOMAIN-CONTAINING PROTEIN"/>
    <property type="match status" value="1"/>
</dbReference>
<evidence type="ECO:0000256" key="1">
    <source>
        <dbReference type="SAM" id="MobiDB-lite"/>
    </source>
</evidence>
<reference evidence="4" key="2">
    <citation type="submission" date="2025-08" db="UniProtKB">
        <authorList>
            <consortium name="RefSeq"/>
        </authorList>
    </citation>
    <scope>IDENTIFICATION</scope>
</reference>
<keyword evidence="3" id="KW-1185">Reference proteome</keyword>
<dbReference type="SUPFAM" id="SSF50630">
    <property type="entry name" value="Acid proteases"/>
    <property type="match status" value="1"/>
</dbReference>
<dbReference type="InterPro" id="IPR021109">
    <property type="entry name" value="Peptidase_aspartic_dom_sf"/>
</dbReference>
<dbReference type="PaxDb" id="3635-A0A1U8KGI4"/>
<dbReference type="GeneID" id="107915424"/>
<dbReference type="InterPro" id="IPR043502">
    <property type="entry name" value="DNA/RNA_pol_sf"/>
</dbReference>
<sequence length="507" mass="56975">MGQGREAPGRGTGNTVTRQPALVYTARPREDGDAPNVITGAFLFHNVPYTTLIDIGSTHSCIACTVFCILGIKCESYVNEMTVLSPIGQSVKGDKFFRDVPLEIQGVIVLADLMELPFGEFDLILGMDWLVKHHAKLDCAPKRLVLKSIRDEELAMIGERRDFLSIVISALRAEKLVRKGCEAFLASINLSEAKGPSVQDVRTVKEFSDVFPDDIPGFPSNREVEYGIELLLGKVPVSIAPYRMASKELVELNAQIQELLDRGFIRPNYDYSIENHLGKAKEVAEVLSLRAISDLRAMLARLSLYDDGSLLAELQVRHTWTEQIKGKQLMDESLVSRFRQLENGKTSDFGLNNEGVLCFRGRKLAKLYMAEIVRLHGLPVSYSYLLDIAWRVASSGARVGFDTEEKILRFGRKGKLSPRFIGPYRILKRVGPVAYQLKLPLELDQIQDVFHVSMLRRYHSDPTHIMSVAKIEVRSDLTFEEELGQILDREVKVLRKKSITLVKGVEL</sequence>
<dbReference type="Proteomes" id="UP000818029">
    <property type="component" value="Chromosome D10"/>
</dbReference>
<feature type="region of interest" description="Disordered" evidence="1">
    <location>
        <begin position="1"/>
        <end position="20"/>
    </location>
</feature>
<organism evidence="3 4">
    <name type="scientific">Gossypium hirsutum</name>
    <name type="common">Upland cotton</name>
    <name type="synonym">Gossypium mexicanum</name>
    <dbReference type="NCBI Taxonomy" id="3635"/>
    <lineage>
        <taxon>Eukaryota</taxon>
        <taxon>Viridiplantae</taxon>
        <taxon>Streptophyta</taxon>
        <taxon>Embryophyta</taxon>
        <taxon>Tracheophyta</taxon>
        <taxon>Spermatophyta</taxon>
        <taxon>Magnoliopsida</taxon>
        <taxon>eudicotyledons</taxon>
        <taxon>Gunneridae</taxon>
        <taxon>Pentapetalae</taxon>
        <taxon>rosids</taxon>
        <taxon>malvids</taxon>
        <taxon>Malvales</taxon>
        <taxon>Malvaceae</taxon>
        <taxon>Malvoideae</taxon>
        <taxon>Gossypium</taxon>
    </lineage>
</organism>
<dbReference type="RefSeq" id="XP_016700073.1">
    <property type="nucleotide sequence ID" value="XM_016844584.1"/>
</dbReference>
<reference evidence="3" key="1">
    <citation type="journal article" date="2020" name="Nat. Genet.">
        <title>Genomic diversifications of five Gossypium allopolyploid species and their impact on cotton improvement.</title>
        <authorList>
            <person name="Chen Z.J."/>
            <person name="Sreedasyam A."/>
            <person name="Ando A."/>
            <person name="Song Q."/>
            <person name="De Santiago L.M."/>
            <person name="Hulse-Kemp A.M."/>
            <person name="Ding M."/>
            <person name="Ye W."/>
            <person name="Kirkbride R.C."/>
            <person name="Jenkins J."/>
            <person name="Plott C."/>
            <person name="Lovell J."/>
            <person name="Lin Y.M."/>
            <person name="Vaughn R."/>
            <person name="Liu B."/>
            <person name="Simpson S."/>
            <person name="Scheffler B.E."/>
            <person name="Wen L."/>
            <person name="Saski C.A."/>
            <person name="Grover C.E."/>
            <person name="Hu G."/>
            <person name="Conover J.L."/>
            <person name="Carlson J.W."/>
            <person name="Shu S."/>
            <person name="Boston L.B."/>
            <person name="Williams M."/>
            <person name="Peterson D.G."/>
            <person name="McGee K."/>
            <person name="Jones D.C."/>
            <person name="Wendel J.F."/>
            <person name="Stelly D.M."/>
            <person name="Grimwood J."/>
            <person name="Schmutz J."/>
        </authorList>
    </citation>
    <scope>NUCLEOTIDE SEQUENCE [LARGE SCALE GENOMIC DNA]</scope>
    <source>
        <strain evidence="3">cv. TM-1</strain>
    </source>
</reference>
<gene>
    <name evidence="4" type="primary">LOC107915424</name>
</gene>
<feature type="domain" description="Tf2-1-like SH3-like" evidence="2">
    <location>
        <begin position="406"/>
        <end position="459"/>
    </location>
</feature>
<evidence type="ECO:0000313" key="3">
    <source>
        <dbReference type="Proteomes" id="UP000818029"/>
    </source>
</evidence>
<dbReference type="InterPro" id="IPR056924">
    <property type="entry name" value="SH3_Tf2-1"/>
</dbReference>
<accession>A0A1U8KGI4</accession>
<dbReference type="Gene3D" id="2.40.70.10">
    <property type="entry name" value="Acid Proteases"/>
    <property type="match status" value="1"/>
</dbReference>
<dbReference type="CDD" id="cd00303">
    <property type="entry name" value="retropepsin_like"/>
    <property type="match status" value="1"/>
</dbReference>
<dbReference type="Gene3D" id="3.10.10.10">
    <property type="entry name" value="HIV Type 1 Reverse Transcriptase, subunit A, domain 1"/>
    <property type="match status" value="1"/>
</dbReference>
<dbReference type="SUPFAM" id="SSF56672">
    <property type="entry name" value="DNA/RNA polymerases"/>
    <property type="match status" value="1"/>
</dbReference>
<evidence type="ECO:0000259" key="2">
    <source>
        <dbReference type="Pfam" id="PF24626"/>
    </source>
</evidence>
<proteinExistence type="predicted"/>
<dbReference type="AlphaFoldDB" id="A0A1U8KGI4"/>
<dbReference type="Pfam" id="PF24626">
    <property type="entry name" value="SH3_Tf2-1"/>
    <property type="match status" value="1"/>
</dbReference>
<name>A0A1U8KGI4_GOSHI</name>